<dbReference type="OrthoDB" id="125646at2759"/>
<sequence length="208" mass="22068">MKIASIAVMAAMVAGASATDSIQRTLRIETSFTDHSLSDAMEADLREDELGANVDFQGSWDNHYAMQPCRNDSNSASGSGECSHIVGDLPEAVDEILQKAESVMTVALPFNIGHAKSLLLPVGLTVAALLVVAAVAVVIGVRRQQLSEPMFGPVELVSDLPDPMTSAASSDESGSPDDDDEADTGVKILADRYEEEKEEEEEGDFIVA</sequence>
<evidence type="ECO:0000256" key="2">
    <source>
        <dbReference type="SAM" id="Phobius"/>
    </source>
</evidence>
<dbReference type="AlphaFoldDB" id="A0A2P4X6V6"/>
<feature type="transmembrane region" description="Helical" evidence="2">
    <location>
        <begin position="118"/>
        <end position="141"/>
    </location>
</feature>
<keyword evidence="2" id="KW-0812">Transmembrane</keyword>
<feature type="compositionally biased region" description="Acidic residues" evidence="1">
    <location>
        <begin position="196"/>
        <end position="208"/>
    </location>
</feature>
<proteinExistence type="predicted"/>
<evidence type="ECO:0000313" key="4">
    <source>
        <dbReference type="EMBL" id="POM61297.1"/>
    </source>
</evidence>
<keyword evidence="2" id="KW-1133">Transmembrane helix</keyword>
<evidence type="ECO:0000313" key="5">
    <source>
        <dbReference type="Proteomes" id="UP000237271"/>
    </source>
</evidence>
<comment type="caution">
    <text evidence="4">The sequence shown here is derived from an EMBL/GenBank/DDBJ whole genome shotgun (WGS) entry which is preliminary data.</text>
</comment>
<feature type="chain" id="PRO_5015144526" description="RxLR effector" evidence="3">
    <location>
        <begin position="19"/>
        <end position="208"/>
    </location>
</feature>
<feature type="signal peptide" evidence="3">
    <location>
        <begin position="1"/>
        <end position="18"/>
    </location>
</feature>
<keyword evidence="2" id="KW-0472">Membrane</keyword>
<accession>A0A2P4X6V6</accession>
<evidence type="ECO:0008006" key="6">
    <source>
        <dbReference type="Google" id="ProtNLM"/>
    </source>
</evidence>
<keyword evidence="5" id="KW-1185">Reference proteome</keyword>
<gene>
    <name evidence="4" type="ORF">PHPALM_29707</name>
</gene>
<protein>
    <recommendedName>
        <fullName evidence="6">RxLR effector</fullName>
    </recommendedName>
</protein>
<organism evidence="4 5">
    <name type="scientific">Phytophthora palmivora</name>
    <dbReference type="NCBI Taxonomy" id="4796"/>
    <lineage>
        <taxon>Eukaryota</taxon>
        <taxon>Sar</taxon>
        <taxon>Stramenopiles</taxon>
        <taxon>Oomycota</taxon>
        <taxon>Peronosporomycetes</taxon>
        <taxon>Peronosporales</taxon>
        <taxon>Peronosporaceae</taxon>
        <taxon>Phytophthora</taxon>
    </lineage>
</organism>
<feature type="region of interest" description="Disordered" evidence="1">
    <location>
        <begin position="158"/>
        <end position="208"/>
    </location>
</feature>
<dbReference type="Proteomes" id="UP000237271">
    <property type="component" value="Unassembled WGS sequence"/>
</dbReference>
<keyword evidence="3" id="KW-0732">Signal</keyword>
<dbReference type="EMBL" id="NCKW01016106">
    <property type="protein sequence ID" value="POM61297.1"/>
    <property type="molecule type" value="Genomic_DNA"/>
</dbReference>
<feature type="compositionally biased region" description="Acidic residues" evidence="1">
    <location>
        <begin position="174"/>
        <end position="183"/>
    </location>
</feature>
<reference evidence="4 5" key="1">
    <citation type="journal article" date="2017" name="Genome Biol. Evol.">
        <title>Phytophthora megakarya and P. palmivora, closely related causal agents of cacao black pod rot, underwent increases in genome sizes and gene numbers by different mechanisms.</title>
        <authorList>
            <person name="Ali S.S."/>
            <person name="Shao J."/>
            <person name="Lary D.J."/>
            <person name="Kronmiller B."/>
            <person name="Shen D."/>
            <person name="Strem M.D."/>
            <person name="Amoako-Attah I."/>
            <person name="Akrofi A.Y."/>
            <person name="Begoude B.A."/>
            <person name="Ten Hoopen G.M."/>
            <person name="Coulibaly K."/>
            <person name="Kebe B.I."/>
            <person name="Melnick R.L."/>
            <person name="Guiltinan M.J."/>
            <person name="Tyler B.M."/>
            <person name="Meinhardt L.W."/>
            <person name="Bailey B.A."/>
        </authorList>
    </citation>
    <scope>NUCLEOTIDE SEQUENCE [LARGE SCALE GENOMIC DNA]</scope>
    <source>
        <strain evidence="5">sbr112.9</strain>
    </source>
</reference>
<evidence type="ECO:0000256" key="1">
    <source>
        <dbReference type="SAM" id="MobiDB-lite"/>
    </source>
</evidence>
<name>A0A2P4X6V6_9STRA</name>
<evidence type="ECO:0000256" key="3">
    <source>
        <dbReference type="SAM" id="SignalP"/>
    </source>
</evidence>